<organism evidence="2 3">
    <name type="scientific">Larkinella knui</name>
    <dbReference type="NCBI Taxonomy" id="2025310"/>
    <lineage>
        <taxon>Bacteria</taxon>
        <taxon>Pseudomonadati</taxon>
        <taxon>Bacteroidota</taxon>
        <taxon>Cytophagia</taxon>
        <taxon>Cytophagales</taxon>
        <taxon>Spirosomataceae</taxon>
        <taxon>Larkinella</taxon>
    </lineage>
</organism>
<keyword evidence="3" id="KW-1185">Reference proteome</keyword>
<dbReference type="EMBL" id="RQJP01000001">
    <property type="protein sequence ID" value="RRB17487.1"/>
    <property type="molecule type" value="Genomic_DNA"/>
</dbReference>
<dbReference type="AlphaFoldDB" id="A0A3P1CVR6"/>
<keyword evidence="1" id="KW-1133">Transmembrane helix</keyword>
<evidence type="ECO:0000256" key="1">
    <source>
        <dbReference type="SAM" id="Phobius"/>
    </source>
</evidence>
<name>A0A3P1CVR6_9BACT</name>
<evidence type="ECO:0000313" key="2">
    <source>
        <dbReference type="EMBL" id="RRB17487.1"/>
    </source>
</evidence>
<dbReference type="RefSeq" id="WP_124904146.1">
    <property type="nucleotide sequence ID" value="NZ_RQJP01000001.1"/>
</dbReference>
<feature type="transmembrane region" description="Helical" evidence="1">
    <location>
        <begin position="117"/>
        <end position="135"/>
    </location>
</feature>
<evidence type="ECO:0000313" key="3">
    <source>
        <dbReference type="Proteomes" id="UP000274271"/>
    </source>
</evidence>
<keyword evidence="1" id="KW-0472">Membrane</keyword>
<sequence>MQTEGDKLQHCRMLIEEKVNWGDSSQWQNQDFEALSERIFSETNVSLSASTLKRIWGKVRYNSAPTATTLNTLAQFVGYENWRELRKDPVPVNDAPIQNLPAQPAPLPVARPSVWRWPWVVGTLVMLGLAGIWAFQKRNKPLHYGPLTFTSRPVSSGLPNTVLFDYDATDSNADSVFIQQSWNPKLRYRVGKDDHHYASTYFYPGYFRAKLILNDSIVKEHDLYIKTEGWLGTINRDSIPVYFPDKQLRQMGTLALTEADLTGQGIDFRQGVPSTSFHYVQPLGELSSSNFLFETELKSTFNRFEAVCQNVGIMVLCSNGMHFIPLSLKGCVGQLNLSFSGKNVSGKTSDLSGFGVDFSDWVKVRCEVKDKLAKVFVNEKLAYEGRFQDDAGKIVGLRYYFHGTGAVKSARFSDGRIKAVLL</sequence>
<comment type="caution">
    <text evidence="2">The sequence shown here is derived from an EMBL/GenBank/DDBJ whole genome shotgun (WGS) entry which is preliminary data.</text>
</comment>
<keyword evidence="1" id="KW-0812">Transmembrane</keyword>
<dbReference type="OrthoDB" id="639802at2"/>
<protein>
    <submittedName>
        <fullName evidence="2">Uncharacterized protein</fullName>
    </submittedName>
</protein>
<gene>
    <name evidence="2" type="ORF">EHT87_04150</name>
</gene>
<dbReference type="Proteomes" id="UP000274271">
    <property type="component" value="Unassembled WGS sequence"/>
</dbReference>
<reference evidence="2 3" key="1">
    <citation type="submission" date="2018-11" db="EMBL/GenBank/DDBJ databases">
        <authorList>
            <person name="Zhou Z."/>
            <person name="Wang G."/>
        </authorList>
    </citation>
    <scope>NUCLEOTIDE SEQUENCE [LARGE SCALE GENOMIC DNA]</scope>
    <source>
        <strain evidence="2 3">KCTC42998</strain>
    </source>
</reference>
<proteinExistence type="predicted"/>
<accession>A0A3P1CVR6</accession>